<gene>
    <name evidence="2" type="ORF">AMORRO_LOCUS14183</name>
</gene>
<organism evidence="2 3">
    <name type="scientific">Acaulospora morrowiae</name>
    <dbReference type="NCBI Taxonomy" id="94023"/>
    <lineage>
        <taxon>Eukaryota</taxon>
        <taxon>Fungi</taxon>
        <taxon>Fungi incertae sedis</taxon>
        <taxon>Mucoromycota</taxon>
        <taxon>Glomeromycotina</taxon>
        <taxon>Glomeromycetes</taxon>
        <taxon>Diversisporales</taxon>
        <taxon>Acaulosporaceae</taxon>
        <taxon>Acaulospora</taxon>
    </lineage>
</organism>
<dbReference type="GO" id="GO:0006281">
    <property type="term" value="P:DNA repair"/>
    <property type="evidence" value="ECO:0007669"/>
    <property type="project" value="TreeGrafter"/>
</dbReference>
<dbReference type="SUPFAM" id="SSF48452">
    <property type="entry name" value="TPR-like"/>
    <property type="match status" value="1"/>
</dbReference>
<evidence type="ECO:0000259" key="1">
    <source>
        <dbReference type="PROSITE" id="PS51189"/>
    </source>
</evidence>
<proteinExistence type="predicted"/>
<keyword evidence="3" id="KW-1185">Reference proteome</keyword>
<dbReference type="InterPro" id="IPR003151">
    <property type="entry name" value="PIK-rel_kinase_FAT"/>
</dbReference>
<accession>A0A9N9IH10</accession>
<feature type="non-terminal residue" evidence="2">
    <location>
        <position position="1"/>
    </location>
</feature>
<dbReference type="PANTHER" id="PTHR11139">
    <property type="entry name" value="ATAXIA TELANGIECTASIA MUTATED ATM -RELATED"/>
    <property type="match status" value="1"/>
</dbReference>
<dbReference type="Pfam" id="PF20206">
    <property type="entry name" value="Tra1_ring"/>
    <property type="match status" value="1"/>
</dbReference>
<protein>
    <submittedName>
        <fullName evidence="2">15558_t:CDS:1</fullName>
    </submittedName>
</protein>
<dbReference type="GO" id="GO:0035267">
    <property type="term" value="C:NuA4 histone acetyltransferase complex"/>
    <property type="evidence" value="ECO:0007669"/>
    <property type="project" value="TreeGrafter"/>
</dbReference>
<dbReference type="EMBL" id="CAJVPV010027084">
    <property type="protein sequence ID" value="CAG8733247.1"/>
    <property type="molecule type" value="Genomic_DNA"/>
</dbReference>
<dbReference type="AlphaFoldDB" id="A0A9N9IH10"/>
<comment type="caution">
    <text evidence="2">The sequence shown here is derived from an EMBL/GenBank/DDBJ whole genome shotgun (WGS) entry which is preliminary data.</text>
</comment>
<sequence length="756" mass="87919">TKDNELLRTIFGMVKQWVVNNIQPFPTVEEKAIILDKMLCFESLDDKSLFEDYLNLVISIYSDQSFARSELTLKLEKAFLTGTRDPNPKIRNQFMAIFDRSMAKSLSTRLNYVIAEQNWGHLAGYFWIHQALDILLGSIFNKKRILPPNHSLQTKSIASLGGDCYSDSFSVDASEEFETFLEKHREFLREMKKMKVSDLMSHLKQLHYLDDLVAYKLWVDLFPLCWSAIPSRERQDMSYNLVSLLSKDYHSTQTDLRPNCIQALLDGISRCYPAIRLPPHLVKYLGKSHGAWHTAIEILQHDVIVGIRDDDKFNEGTSDALADLYSTLSEDDMFYGLWKHRCKFTETKVALSYEQYGNWAQAQIAYENAQTKTRSSGQLINEPEYLLWEDHWIMCSQKLQQWDILTELAKNENNADLMIECAFRSPDWSADKEYLEQIIQTMSESSTPRRKMFEVFMNLIKSQHTNNFEDFKKSSEEAHQLTLRKWYTLPNVVSHSHIPLLHTFQLLVEFDEATKMFTSLANINLQNADTKAGELKSVLQSWRERLPNMWDDINIWSDIVAWRRHVFNVINKSFAQFQMQPTNNTNANYPFRGHHETAWTINRFAHVARKHQLSEVCVNFLQLIYSLPNIEIQEAFLKLREQTKCHYQNPGEVSNALDVISNTNLNYFGNQQKAEFHTLRGMILAKLGRSAEANESFSRAVQVDMRLPKAWAAWGYYNDRKFKREPGDIYLAANALSCYLQAAGLYNNPKSRKLLV</sequence>
<dbReference type="GO" id="GO:0000124">
    <property type="term" value="C:SAGA complex"/>
    <property type="evidence" value="ECO:0007669"/>
    <property type="project" value="TreeGrafter"/>
</dbReference>
<reference evidence="2" key="1">
    <citation type="submission" date="2021-06" db="EMBL/GenBank/DDBJ databases">
        <authorList>
            <person name="Kallberg Y."/>
            <person name="Tangrot J."/>
            <person name="Rosling A."/>
        </authorList>
    </citation>
    <scope>NUCLEOTIDE SEQUENCE</scope>
    <source>
        <strain evidence="2">CL551</strain>
    </source>
</reference>
<evidence type="ECO:0000313" key="2">
    <source>
        <dbReference type="EMBL" id="CAG8733247.1"/>
    </source>
</evidence>
<feature type="domain" description="FAT" evidence="1">
    <location>
        <begin position="281"/>
        <end position="756"/>
    </location>
</feature>
<name>A0A9N9IH10_9GLOM</name>
<dbReference type="Pfam" id="PF02259">
    <property type="entry name" value="FAT"/>
    <property type="match status" value="1"/>
</dbReference>
<dbReference type="GO" id="GO:0006355">
    <property type="term" value="P:regulation of DNA-templated transcription"/>
    <property type="evidence" value="ECO:0007669"/>
    <property type="project" value="TreeGrafter"/>
</dbReference>
<dbReference type="InterPro" id="IPR046805">
    <property type="entry name" value="Tra1_ring"/>
</dbReference>
<evidence type="ECO:0000313" key="3">
    <source>
        <dbReference type="Proteomes" id="UP000789342"/>
    </source>
</evidence>
<dbReference type="PROSITE" id="PS51189">
    <property type="entry name" value="FAT"/>
    <property type="match status" value="1"/>
</dbReference>
<dbReference type="InterPro" id="IPR014009">
    <property type="entry name" value="PIK_FAT"/>
</dbReference>
<dbReference type="Gene3D" id="1.25.40.10">
    <property type="entry name" value="Tetratricopeptide repeat domain"/>
    <property type="match status" value="1"/>
</dbReference>
<dbReference type="InterPro" id="IPR011990">
    <property type="entry name" value="TPR-like_helical_dom_sf"/>
</dbReference>
<dbReference type="Proteomes" id="UP000789342">
    <property type="component" value="Unassembled WGS sequence"/>
</dbReference>
<feature type="non-terminal residue" evidence="2">
    <location>
        <position position="756"/>
    </location>
</feature>
<dbReference type="PANTHER" id="PTHR11139:SF1">
    <property type="entry name" value="TRANSFORMATION_TRANSCRIPTION DOMAIN-ASSOCIATED PROTEIN"/>
    <property type="match status" value="1"/>
</dbReference>
<dbReference type="GO" id="GO:0005634">
    <property type="term" value="C:nucleus"/>
    <property type="evidence" value="ECO:0007669"/>
    <property type="project" value="TreeGrafter"/>
</dbReference>
<dbReference type="InterPro" id="IPR050517">
    <property type="entry name" value="DDR_Repair_Kinase"/>
</dbReference>
<dbReference type="OrthoDB" id="5570127at2759"/>